<reference evidence="1 2" key="2">
    <citation type="submission" date="2019-05" db="EMBL/GenBank/DDBJ databases">
        <title>Glycomyces buryatensis sp. nov.</title>
        <authorList>
            <person name="Nikitina E."/>
        </authorList>
    </citation>
    <scope>NUCLEOTIDE SEQUENCE [LARGE SCALE GENOMIC DNA]</scope>
    <source>
        <strain evidence="1 2">18</strain>
    </source>
</reference>
<accession>A0A4S8PXW7</accession>
<dbReference type="OrthoDB" id="242375at2"/>
<evidence type="ECO:0008006" key="3">
    <source>
        <dbReference type="Google" id="ProtNLM"/>
    </source>
</evidence>
<gene>
    <name evidence="1" type="ORF">FAB82_21935</name>
</gene>
<reference evidence="2" key="1">
    <citation type="submission" date="2019-04" db="EMBL/GenBank/DDBJ databases">
        <title>Nocardioides xinjiangensis sp. nov.</title>
        <authorList>
            <person name="Liu S."/>
        </authorList>
    </citation>
    <scope>NUCLEOTIDE SEQUENCE [LARGE SCALE GENOMIC DNA]</scope>
    <source>
        <strain evidence="2">18</strain>
    </source>
</reference>
<dbReference type="RefSeq" id="WP_136536693.1">
    <property type="nucleotide sequence ID" value="NZ_STGY01000072.1"/>
</dbReference>
<evidence type="ECO:0000313" key="2">
    <source>
        <dbReference type="Proteomes" id="UP000308760"/>
    </source>
</evidence>
<dbReference type="InterPro" id="IPR029475">
    <property type="entry name" value="DUF6807"/>
</dbReference>
<proteinExistence type="predicted"/>
<name>A0A4S8PXW7_9ACTN</name>
<dbReference type="AlphaFoldDB" id="A0A4S8PXW7"/>
<sequence>MSNLDIRHDLGSAVTVRDGETELFRYVYRPDSPQLESPKPYLHPIRTRAGHLVSLYRPWDHVWHKGIALSLPHVGEENFWGGPTYVHGRFYVQKDNNGTQLHRNFTRLEQVDGAAELTHELDWNTQAGTPYLTERRALSARLLSDEAWMLTFETELHNVSGHDIAIGSPTTKGRENAGYGGLFWRGPRAFTNGRLVTEAGSGSGNDVRGQRHEWMGFSGRHDDADATSLVLMVDDAENPHHPPQWFARSEEFACLNPAPFFSEELTVPDGETVRFRYGVGIADADADAAPDLAEAVSKAL</sequence>
<comment type="caution">
    <text evidence="1">The sequence shown here is derived from an EMBL/GenBank/DDBJ whole genome shotgun (WGS) entry which is preliminary data.</text>
</comment>
<protein>
    <recommendedName>
        <fullName evidence="3">Oxidoreductase</fullName>
    </recommendedName>
</protein>
<organism evidence="1 2">
    <name type="scientific">Glycomyces buryatensis</name>
    <dbReference type="NCBI Taxonomy" id="2570927"/>
    <lineage>
        <taxon>Bacteria</taxon>
        <taxon>Bacillati</taxon>
        <taxon>Actinomycetota</taxon>
        <taxon>Actinomycetes</taxon>
        <taxon>Glycomycetales</taxon>
        <taxon>Glycomycetaceae</taxon>
        <taxon>Glycomyces</taxon>
    </lineage>
</organism>
<dbReference type="EMBL" id="STGY01000072">
    <property type="protein sequence ID" value="THV36450.1"/>
    <property type="molecule type" value="Genomic_DNA"/>
</dbReference>
<dbReference type="Proteomes" id="UP000308760">
    <property type="component" value="Unassembled WGS sequence"/>
</dbReference>
<dbReference type="Pfam" id="PF14100">
    <property type="entry name" value="DUF6807"/>
    <property type="match status" value="1"/>
</dbReference>
<evidence type="ECO:0000313" key="1">
    <source>
        <dbReference type="EMBL" id="THV36450.1"/>
    </source>
</evidence>
<keyword evidence="2" id="KW-1185">Reference proteome</keyword>